<protein>
    <submittedName>
        <fullName evidence="1">Uncharacterized protein</fullName>
    </submittedName>
</protein>
<evidence type="ECO:0000313" key="2">
    <source>
        <dbReference type="Proteomes" id="UP000032214"/>
    </source>
</evidence>
<dbReference type="Proteomes" id="UP000032214">
    <property type="component" value="Unassembled WGS sequence"/>
</dbReference>
<gene>
    <name evidence="1" type="ORF">J120_01680</name>
</gene>
<accession>A0A0D2JF20</accession>
<evidence type="ECO:0000313" key="1">
    <source>
        <dbReference type="EMBL" id="KIX85636.1"/>
    </source>
</evidence>
<name>A0A0D2JF20_9BACT</name>
<sequence>MKLYIMISILLTTSINVSAYIITFINDTNKNVSARIQTLWGNPLYKDIPAHETATVDTGGWCPEIIRINGNDDSGKPLQRSYKLDATKNLCRDRTVHIKSKFYNPLEIEISK</sequence>
<reference evidence="1 2" key="1">
    <citation type="journal article" date="2013" name="Proc. Natl. Acad. Sci. U.S.A.">
        <title>Candidate phylum TM6 genome recovered from a hospital sink biofilm provides genomic insights into this uncultivated phylum.</title>
        <authorList>
            <person name="McLean J.S."/>
            <person name="Lombardo M.J."/>
            <person name="Badger J.H."/>
            <person name="Edlund A."/>
            <person name="Novotny M."/>
            <person name="Yee-Greenbaum J."/>
            <person name="Vyahhi N."/>
            <person name="Hall A.P."/>
            <person name="Yang Y."/>
            <person name="Dupont C.L."/>
            <person name="Ziegler M.G."/>
            <person name="Chitsaz H."/>
            <person name="Allen A.E."/>
            <person name="Yooseph S."/>
            <person name="Tesler G."/>
            <person name="Pevzner P.A."/>
            <person name="Friedman R.M."/>
            <person name="Nealson K.H."/>
            <person name="Venter J.C."/>
            <person name="Lasken R.S."/>
        </authorList>
    </citation>
    <scope>NUCLEOTIDE SEQUENCE [LARGE SCALE GENOMIC DNA]</scope>
    <source>
        <strain evidence="1 2">TM6SC1</strain>
    </source>
</reference>
<proteinExistence type="predicted"/>
<dbReference type="STRING" id="1306947.J120_01680"/>
<organism evidence="1 2">
    <name type="scientific">candidate division TM6 bacterium JCVI TM6SC1</name>
    <dbReference type="NCBI Taxonomy" id="1306947"/>
    <lineage>
        <taxon>Bacteria</taxon>
        <taxon>Candidatus Babelota</taxon>
        <taxon>Vermiphilus</taxon>
    </lineage>
</organism>
<dbReference type="EMBL" id="ARQD01000001">
    <property type="protein sequence ID" value="KIX85636.1"/>
    <property type="molecule type" value="Genomic_DNA"/>
</dbReference>
<dbReference type="AlphaFoldDB" id="A0A0D2JF20"/>
<keyword evidence="2" id="KW-1185">Reference proteome</keyword>
<comment type="caution">
    <text evidence="1">The sequence shown here is derived from an EMBL/GenBank/DDBJ whole genome shotgun (WGS) entry which is preliminary data.</text>
</comment>